<dbReference type="GO" id="GO:0016818">
    <property type="term" value="F:hydrolase activity, acting on acid anhydrides, in phosphorus-containing anhydrides"/>
    <property type="evidence" value="ECO:0007669"/>
    <property type="project" value="InterPro"/>
</dbReference>
<evidence type="ECO:0000256" key="2">
    <source>
        <dbReference type="ARBA" id="ARBA00022801"/>
    </source>
</evidence>
<keyword evidence="5" id="KW-1185">Reference proteome</keyword>
<dbReference type="OrthoDB" id="1012796at2"/>
<dbReference type="EMBL" id="CP001841">
    <property type="protein sequence ID" value="AEF83520.1"/>
    <property type="molecule type" value="Genomic_DNA"/>
</dbReference>
<dbReference type="RefSeq" id="WP_015711560.1">
    <property type="nucleotide sequence ID" value="NC_015577.1"/>
</dbReference>
<dbReference type="GO" id="GO:0008270">
    <property type="term" value="F:zinc ion binding"/>
    <property type="evidence" value="ECO:0007669"/>
    <property type="project" value="InterPro"/>
</dbReference>
<dbReference type="GO" id="GO:0003676">
    <property type="term" value="F:nucleic acid binding"/>
    <property type="evidence" value="ECO:0007669"/>
    <property type="project" value="InterPro"/>
</dbReference>
<evidence type="ECO:0000313" key="4">
    <source>
        <dbReference type="EMBL" id="AEF83520.1"/>
    </source>
</evidence>
<dbReference type="InParanoid" id="F5YCZ0"/>
<name>F5YCZ0_LEAAZ</name>
<dbReference type="Proteomes" id="UP000009222">
    <property type="component" value="Chromosome"/>
</dbReference>
<keyword evidence="1" id="KW-0479">Metal-binding</keyword>
<reference evidence="5" key="1">
    <citation type="submission" date="2009-12" db="EMBL/GenBank/DDBJ databases">
        <title>Complete sequence of Treponema azotonutricium strain ZAS-9.</title>
        <authorList>
            <person name="Tetu S.G."/>
            <person name="Matson E."/>
            <person name="Ren Q."/>
            <person name="Seshadri R."/>
            <person name="Elbourne L."/>
            <person name="Hassan K.A."/>
            <person name="Durkin A."/>
            <person name="Radune D."/>
            <person name="Mohamoud Y."/>
            <person name="Shay R."/>
            <person name="Jin S."/>
            <person name="Zhang X."/>
            <person name="Lucey K."/>
            <person name="Ballor N.R."/>
            <person name="Ottesen E."/>
            <person name="Rosenthal R."/>
            <person name="Allen A."/>
            <person name="Leadbetter J.R."/>
            <person name="Paulsen I.T."/>
        </authorList>
    </citation>
    <scope>NUCLEOTIDE SEQUENCE [LARGE SCALE GENOMIC DNA]</scope>
    <source>
        <strain evidence="5">ATCC BAA-888 / DSM 13862 / ZAS-9</strain>
    </source>
</reference>
<keyword evidence="2" id="KW-0378">Hydrolase</keyword>
<evidence type="ECO:0000313" key="5">
    <source>
        <dbReference type="Proteomes" id="UP000009222"/>
    </source>
</evidence>
<dbReference type="eggNOG" id="ENOG5032I71">
    <property type="taxonomic scope" value="Bacteria"/>
</dbReference>
<dbReference type="SMART" id="SM00910">
    <property type="entry name" value="HIRAN"/>
    <property type="match status" value="1"/>
</dbReference>
<sequence>MNDIIKLDETNIISILHSGDTLKAAGKPFVKQIYLVDAHIAGTMYVDNIEELEPNLVVGKKLNFYREPENPHDKLAIVVKDDQGNKIGYVPRNKNEVLARLMDAGKLIYGTIHEKEYRDDWLNVSMQIYLDD</sequence>
<dbReference type="InterPro" id="IPR014905">
    <property type="entry name" value="HIRAN"/>
</dbReference>
<gene>
    <name evidence="4" type="ordered locus">TREAZ_0382</name>
</gene>
<dbReference type="HOGENOM" id="CLU_154672_1_0_12"/>
<dbReference type="STRING" id="545695.TREAZ_0382"/>
<accession>F5YCZ0</accession>
<organism evidence="4 5">
    <name type="scientific">Leadbettera azotonutricia (strain ATCC BAA-888 / DSM 13862 / ZAS-9)</name>
    <name type="common">Treponema azotonutricium</name>
    <dbReference type="NCBI Taxonomy" id="545695"/>
    <lineage>
        <taxon>Bacteria</taxon>
        <taxon>Pseudomonadati</taxon>
        <taxon>Spirochaetota</taxon>
        <taxon>Spirochaetia</taxon>
        <taxon>Spirochaetales</taxon>
        <taxon>Breznakiellaceae</taxon>
        <taxon>Leadbettera</taxon>
    </lineage>
</organism>
<dbReference type="Pfam" id="PF08797">
    <property type="entry name" value="HIRAN"/>
    <property type="match status" value="1"/>
</dbReference>
<protein>
    <submittedName>
        <fullName evidence="4">Hiran domain superfamily</fullName>
    </submittedName>
</protein>
<proteinExistence type="predicted"/>
<reference evidence="4 5" key="2">
    <citation type="journal article" date="2011" name="ISME J.">
        <title>RNA-seq reveals cooperative metabolic interactions between two termite-gut spirochete species in co-culture.</title>
        <authorList>
            <person name="Rosenthal A.Z."/>
            <person name="Matson E.G."/>
            <person name="Eldar A."/>
            <person name="Leadbetter J.R."/>
        </authorList>
    </citation>
    <scope>NUCLEOTIDE SEQUENCE [LARGE SCALE GENOMIC DNA]</scope>
    <source>
        <strain evidence="5">ATCC BAA-888 / DSM 13862 / ZAS-9</strain>
    </source>
</reference>
<feature type="domain" description="HIRAN" evidence="3">
    <location>
        <begin position="33"/>
        <end position="130"/>
    </location>
</feature>
<evidence type="ECO:0000259" key="3">
    <source>
        <dbReference type="SMART" id="SM00910"/>
    </source>
</evidence>
<dbReference type="Gene3D" id="3.30.70.2330">
    <property type="match status" value="1"/>
</dbReference>
<dbReference type="KEGG" id="taz:TREAZ_0382"/>
<dbReference type="AlphaFoldDB" id="F5YCZ0"/>
<evidence type="ECO:0000256" key="1">
    <source>
        <dbReference type="ARBA" id="ARBA00022723"/>
    </source>
</evidence>